<feature type="domain" description="Glycosyltransferase subfamily 4-like N-terminal" evidence="2">
    <location>
        <begin position="20"/>
        <end position="177"/>
    </location>
</feature>
<organism evidence="3 4">
    <name type="scientific">Gimesia maris</name>
    <dbReference type="NCBI Taxonomy" id="122"/>
    <lineage>
        <taxon>Bacteria</taxon>
        <taxon>Pseudomonadati</taxon>
        <taxon>Planctomycetota</taxon>
        <taxon>Planctomycetia</taxon>
        <taxon>Planctomycetales</taxon>
        <taxon>Planctomycetaceae</taxon>
        <taxon>Gimesia</taxon>
    </lineage>
</organism>
<dbReference type="EMBL" id="CP042910">
    <property type="protein sequence ID" value="QEG15160.1"/>
    <property type="molecule type" value="Genomic_DNA"/>
</dbReference>
<dbReference type="Pfam" id="PF13579">
    <property type="entry name" value="Glyco_trans_4_4"/>
    <property type="match status" value="1"/>
</dbReference>
<gene>
    <name evidence="3" type="primary">pglH</name>
    <name evidence="3" type="ORF">GmarT_09980</name>
</gene>
<proteinExistence type="predicted"/>
<evidence type="ECO:0000259" key="1">
    <source>
        <dbReference type="Pfam" id="PF00534"/>
    </source>
</evidence>
<dbReference type="SUPFAM" id="SSF53756">
    <property type="entry name" value="UDP-Glycosyltransferase/glycogen phosphorylase"/>
    <property type="match status" value="1"/>
</dbReference>
<dbReference type="Gene3D" id="3.40.50.2000">
    <property type="entry name" value="Glycogen Phosphorylase B"/>
    <property type="match status" value="2"/>
</dbReference>
<keyword evidence="4" id="KW-1185">Reference proteome</keyword>
<dbReference type="InterPro" id="IPR001296">
    <property type="entry name" value="Glyco_trans_1"/>
</dbReference>
<protein>
    <submittedName>
        <fullName evidence="3">GalNAc-alpha-(1-&gt;4)-GalNAc-alpha-(1-&gt;3)-diNAcBac-PP-undecaprenol alpha-1,4-N-acetyl-D-galactosaminyltransferase</fullName>
        <ecNumber evidence="3">2.4.1.292</ecNumber>
    </submittedName>
</protein>
<reference evidence="3 4" key="1">
    <citation type="submission" date="2019-08" db="EMBL/GenBank/DDBJ databases">
        <title>Deep-cultivation of Planctomycetes and their phenomic and genomic characterization uncovers novel biology.</title>
        <authorList>
            <person name="Wiegand S."/>
            <person name="Jogler M."/>
            <person name="Boedeker C."/>
            <person name="Pinto D."/>
            <person name="Vollmers J."/>
            <person name="Rivas-Marin E."/>
            <person name="Kohn T."/>
            <person name="Peeters S.H."/>
            <person name="Heuer A."/>
            <person name="Rast P."/>
            <person name="Oberbeckmann S."/>
            <person name="Bunk B."/>
            <person name="Jeske O."/>
            <person name="Meyerdierks A."/>
            <person name="Storesund J.E."/>
            <person name="Kallscheuer N."/>
            <person name="Luecker S."/>
            <person name="Lage O.M."/>
            <person name="Pohl T."/>
            <person name="Merkel B.J."/>
            <person name="Hornburger P."/>
            <person name="Mueller R.-W."/>
            <person name="Bruemmer F."/>
            <person name="Labrenz M."/>
            <person name="Spormann A.M."/>
            <person name="Op den Camp H."/>
            <person name="Overmann J."/>
            <person name="Amann R."/>
            <person name="Jetten M.S.M."/>
            <person name="Mascher T."/>
            <person name="Medema M.H."/>
            <person name="Devos D.P."/>
            <person name="Kaster A.-K."/>
            <person name="Ovreas L."/>
            <person name="Rohde M."/>
            <person name="Galperin M.Y."/>
            <person name="Jogler C."/>
        </authorList>
    </citation>
    <scope>NUCLEOTIDE SEQUENCE [LARGE SCALE GENOMIC DNA]</scope>
    <source>
        <strain evidence="3 4">DSM 8797</strain>
    </source>
</reference>
<name>A0ABX5YHT2_9PLAN</name>
<accession>A0ABX5YHT2</accession>
<keyword evidence="3" id="KW-0328">Glycosyltransferase</keyword>
<dbReference type="InterPro" id="IPR028098">
    <property type="entry name" value="Glyco_trans_4-like_N"/>
</dbReference>
<sequence length="382" mass="42530">MEKQALSYRLTIVVPSLSLGGAEGVAAMMANHWAKQEQAVTLITLDSAETDTFALEEGVQRIALDLMQDSGNLFQAISNNRLRINYLQAAIARSQPDVVISLTDRMNVLTLLATGKMRCPVFISERSDPRHHPIGRLWSFLRKRTYPRARTLVVQTQGVADFCRQWLKSTHIEVIPNAVPVPRSPEVPAVSAETLAVRTPSNVILGLGRLSHEKGFDRLLDAFASLAAEFPDWRLRILGEGPLRELLQEQINKRGLQEQVELPGWTAEPELQLDQGAIFVLPSRYEGFPNALLQAMSRGLACISYDCESGPAEMIRSETNGLLVPADSVSELAQALKRLMGDEALRHRLAVAALQVTERFSVEKYFLHWEQLIDQAISESKT</sequence>
<dbReference type="Proteomes" id="UP000322887">
    <property type="component" value="Chromosome"/>
</dbReference>
<evidence type="ECO:0000313" key="3">
    <source>
        <dbReference type="EMBL" id="QEG15160.1"/>
    </source>
</evidence>
<dbReference type="PANTHER" id="PTHR12526">
    <property type="entry name" value="GLYCOSYLTRANSFERASE"/>
    <property type="match status" value="1"/>
</dbReference>
<dbReference type="CDD" id="cd03820">
    <property type="entry name" value="GT4_AmsD-like"/>
    <property type="match status" value="1"/>
</dbReference>
<keyword evidence="3" id="KW-0808">Transferase</keyword>
<dbReference type="GO" id="GO:0016757">
    <property type="term" value="F:glycosyltransferase activity"/>
    <property type="evidence" value="ECO:0007669"/>
    <property type="project" value="UniProtKB-KW"/>
</dbReference>
<feature type="domain" description="Glycosyl transferase family 1" evidence="1">
    <location>
        <begin position="197"/>
        <end position="353"/>
    </location>
</feature>
<dbReference type="EC" id="2.4.1.292" evidence="3"/>
<evidence type="ECO:0000313" key="4">
    <source>
        <dbReference type="Proteomes" id="UP000322887"/>
    </source>
</evidence>
<evidence type="ECO:0000259" key="2">
    <source>
        <dbReference type="Pfam" id="PF13579"/>
    </source>
</evidence>
<dbReference type="Pfam" id="PF00534">
    <property type="entry name" value="Glycos_transf_1"/>
    <property type="match status" value="1"/>
</dbReference>